<reference evidence="15 16" key="1">
    <citation type="submission" date="2021-01" db="EMBL/GenBank/DDBJ databases">
        <title>Genomic Encyclopedia of Type Strains, Phase IV (KMG-IV): sequencing the most valuable type-strain genomes for metagenomic binning, comparative biology and taxonomic classification.</title>
        <authorList>
            <person name="Goeker M."/>
        </authorList>
    </citation>
    <scope>NUCLEOTIDE SEQUENCE [LARGE SCALE GENOMIC DNA]</scope>
    <source>
        <strain evidence="15 16">DSM 105453</strain>
    </source>
</reference>
<dbReference type="InterPro" id="IPR010737">
    <property type="entry name" value="4-carb_acid_sugar_kinase_N"/>
</dbReference>
<evidence type="ECO:0000256" key="1">
    <source>
        <dbReference type="ARBA" id="ARBA00005715"/>
    </source>
</evidence>
<evidence type="ECO:0000256" key="9">
    <source>
        <dbReference type="ARBA" id="ARBA00037335"/>
    </source>
</evidence>
<dbReference type="InterPro" id="IPR042213">
    <property type="entry name" value="NBD_C_sf"/>
</dbReference>
<dbReference type="EC" id="2.7.1.217" evidence="10"/>
<evidence type="ECO:0000259" key="13">
    <source>
        <dbReference type="Pfam" id="PF07005"/>
    </source>
</evidence>
<dbReference type="InterPro" id="IPR050007">
    <property type="entry name" value="OtnK"/>
</dbReference>
<dbReference type="InterPro" id="IPR037051">
    <property type="entry name" value="4-carb_acid_sugar_kinase_N_sf"/>
</dbReference>
<dbReference type="Gene3D" id="3.40.50.10840">
    <property type="entry name" value="Putative sugar-binding, N-terminal domain"/>
    <property type="match status" value="1"/>
</dbReference>
<evidence type="ECO:0000256" key="11">
    <source>
        <dbReference type="ARBA" id="ARBA00039461"/>
    </source>
</evidence>
<comment type="catalytic activity">
    <reaction evidence="7">
        <text>3-dehydro-L-erythronate + ATP = 3-dehydro-4-O-phospho-L-erythronate + ADP + H(+)</text>
        <dbReference type="Rhea" id="RHEA:52552"/>
        <dbReference type="ChEBI" id="CHEBI:15378"/>
        <dbReference type="ChEBI" id="CHEBI:30616"/>
        <dbReference type="ChEBI" id="CHEBI:136592"/>
        <dbReference type="ChEBI" id="CHEBI:136670"/>
        <dbReference type="ChEBI" id="CHEBI:456216"/>
        <dbReference type="EC" id="2.7.1.217"/>
    </reaction>
</comment>
<dbReference type="Pfam" id="PF07005">
    <property type="entry name" value="SBD_N"/>
    <property type="match status" value="1"/>
</dbReference>
<name>A0ABS2RCT5_9BACI</name>
<dbReference type="EMBL" id="JAFBFH010000049">
    <property type="protein sequence ID" value="MBM7717472.1"/>
    <property type="molecule type" value="Genomic_DNA"/>
</dbReference>
<evidence type="ECO:0000313" key="16">
    <source>
        <dbReference type="Proteomes" id="UP000823485"/>
    </source>
</evidence>
<dbReference type="InterPro" id="IPR031475">
    <property type="entry name" value="NBD_C"/>
</dbReference>
<dbReference type="Proteomes" id="UP000823485">
    <property type="component" value="Unassembled WGS sequence"/>
</dbReference>
<keyword evidence="4" id="KW-0418">Kinase</keyword>
<comment type="caution">
    <text evidence="15">The sequence shown here is derived from an EMBL/GenBank/DDBJ whole genome shotgun (WGS) entry which is preliminary data.</text>
</comment>
<keyword evidence="3" id="KW-0547">Nucleotide-binding</keyword>
<evidence type="ECO:0000256" key="7">
    <source>
        <dbReference type="ARBA" id="ARBA00035898"/>
    </source>
</evidence>
<comment type="similarity">
    <text evidence="1">Belongs to the four-carbon acid sugar kinase family.</text>
</comment>
<sequence length="425" mass="46979">MGKIILGIVADDFSGGSDAASFLVKQGIKTFLYNGIPELHEQKMEDNVAVVIALKTRTAEKQKAVDESMKAFQWLRDHGAEQLYAKYCSTFDSTKEGNIGPIIDEVLETYGIKYTIIAPALPINGRIVKNGQLIVNGVPLHETHMKHHPLTPMWDSDLARLLEPQGKYPSIKLNYESLERSKEEIMEMMDEFGKDKKHFYVIPDYMEEKHAQKIVELFGDLPFLTGGSGLMGELGKKYKKDNDQTNIITSGTSGKAIILAGSCSAATLRQIEEFINSGGKAIKIEPLQLLSGTLSKEDLWKEIQSLQEEKILIYSSDRPEKVKEAQEAGMEKISAILESTTAYIAKKAVENGFFRVIVAGGETSGAVTRILGYNAYYVGDSIAPGVPIMVPVENKKVRLVLKSGNFGDKDFFIKAVEMTRGDING</sequence>
<dbReference type="Gene3D" id="3.40.980.20">
    <property type="entry name" value="Four-carbon acid sugar kinase, nucleotide binding domain"/>
    <property type="match status" value="1"/>
</dbReference>
<evidence type="ECO:0000259" key="14">
    <source>
        <dbReference type="Pfam" id="PF17042"/>
    </source>
</evidence>
<accession>A0ABS2RCT5</accession>
<evidence type="ECO:0000256" key="2">
    <source>
        <dbReference type="ARBA" id="ARBA00022679"/>
    </source>
</evidence>
<evidence type="ECO:0000256" key="4">
    <source>
        <dbReference type="ARBA" id="ARBA00022777"/>
    </source>
</evidence>
<dbReference type="NCBIfam" id="NF043035">
    <property type="entry name" value="OxoTetrKin"/>
    <property type="match status" value="1"/>
</dbReference>
<dbReference type="RefSeq" id="WP_077113049.1">
    <property type="nucleotide sequence ID" value="NZ_JAFBFH010000049.1"/>
</dbReference>
<keyword evidence="5" id="KW-0067">ATP-binding</keyword>
<dbReference type="Pfam" id="PF17042">
    <property type="entry name" value="NBD_C"/>
    <property type="match status" value="1"/>
</dbReference>
<evidence type="ECO:0000256" key="5">
    <source>
        <dbReference type="ARBA" id="ARBA00022840"/>
    </source>
</evidence>
<organism evidence="15 16">
    <name type="scientific">Siminovitchia thermophila</name>
    <dbReference type="NCBI Taxonomy" id="1245522"/>
    <lineage>
        <taxon>Bacteria</taxon>
        <taxon>Bacillati</taxon>
        <taxon>Bacillota</taxon>
        <taxon>Bacilli</taxon>
        <taxon>Bacillales</taxon>
        <taxon>Bacillaceae</taxon>
        <taxon>Siminovitchia</taxon>
    </lineage>
</organism>
<proteinExistence type="inferred from homology"/>
<keyword evidence="16" id="KW-1185">Reference proteome</keyword>
<evidence type="ECO:0000256" key="12">
    <source>
        <dbReference type="ARBA" id="ARBA00041377"/>
    </source>
</evidence>
<feature type="domain" description="Four-carbon acid sugar kinase N-terminal" evidence="13">
    <location>
        <begin position="6"/>
        <end position="233"/>
    </location>
</feature>
<comment type="catalytic activity">
    <reaction evidence="8">
        <text>3-dehydro-D-erythronate + ATP = 3-dehydro-4-O-phospho-D-erythronate + ADP + H(+)</text>
        <dbReference type="Rhea" id="RHEA:52556"/>
        <dbReference type="ChEBI" id="CHEBI:15378"/>
        <dbReference type="ChEBI" id="CHEBI:30616"/>
        <dbReference type="ChEBI" id="CHEBI:57958"/>
        <dbReference type="ChEBI" id="CHEBI:136593"/>
        <dbReference type="ChEBI" id="CHEBI:456216"/>
        <dbReference type="EC" id="2.7.1.217"/>
    </reaction>
</comment>
<evidence type="ECO:0000256" key="10">
    <source>
        <dbReference type="ARBA" id="ARBA00039095"/>
    </source>
</evidence>
<evidence type="ECO:0000256" key="6">
    <source>
        <dbReference type="ARBA" id="ARBA00023277"/>
    </source>
</evidence>
<comment type="function">
    <text evidence="9">Catalyzes the ATP-dependent phosphorylation of 3-oxo-tetronate to 3-oxo-tetronate 4-phosphate.</text>
</comment>
<gene>
    <name evidence="15" type="ORF">JOC94_004500</name>
</gene>
<evidence type="ECO:0000256" key="8">
    <source>
        <dbReference type="ARBA" id="ARBA00036346"/>
    </source>
</evidence>
<keyword evidence="6" id="KW-0119">Carbohydrate metabolism</keyword>
<dbReference type="SUPFAM" id="SSF142764">
    <property type="entry name" value="YgbK-like"/>
    <property type="match status" value="1"/>
</dbReference>
<evidence type="ECO:0000256" key="3">
    <source>
        <dbReference type="ARBA" id="ARBA00022741"/>
    </source>
</evidence>
<evidence type="ECO:0000313" key="15">
    <source>
        <dbReference type="EMBL" id="MBM7717472.1"/>
    </source>
</evidence>
<protein>
    <recommendedName>
        <fullName evidence="11">3-oxo-tetronate kinase</fullName>
        <ecNumber evidence="10">2.7.1.217</ecNumber>
    </recommendedName>
    <alternativeName>
        <fullName evidence="12">3-dehydrotetronate 4-kinase</fullName>
    </alternativeName>
</protein>
<feature type="domain" description="Four-carbon acid sugar kinase nucleotide binding" evidence="14">
    <location>
        <begin position="258"/>
        <end position="412"/>
    </location>
</feature>
<keyword evidence="2" id="KW-0808">Transferase</keyword>